<name>A0A4S5CCP2_9ACTN</name>
<evidence type="ECO:0000256" key="1">
    <source>
        <dbReference type="SAM" id="MobiDB-lite"/>
    </source>
</evidence>
<proteinExistence type="predicted"/>
<accession>A0A4S5CCP2</accession>
<gene>
    <name evidence="2" type="ORF">E7Y31_20455</name>
</gene>
<evidence type="ECO:0000313" key="2">
    <source>
        <dbReference type="EMBL" id="THJ42093.1"/>
    </source>
</evidence>
<reference evidence="2 3" key="1">
    <citation type="submission" date="2019-04" db="EMBL/GenBank/DDBJ databases">
        <title>Draft genome sequences for three unisolated Alnus-infective Frankia Sp+ strains, AgTrS, AiOr and AvVan, the first sequenced Frankia strains able to sporulate in-planta.</title>
        <authorList>
            <person name="Bethencourt L."/>
            <person name="Vautrin F."/>
            <person name="Taib N."/>
            <person name="Dubost A."/>
            <person name="Castro-Garcia L."/>
            <person name="Imbaud O."/>
            <person name="Abrouk D."/>
            <person name="Fournier P."/>
            <person name="Briolay J."/>
            <person name="Nguyen A."/>
            <person name="Normand P."/>
            <person name="Fernandez M.P."/>
            <person name="Brochier-Armanet C."/>
            <person name="Herrera-Belaroussi A."/>
        </authorList>
    </citation>
    <scope>NUCLEOTIDE SEQUENCE [LARGE SCALE GENOMIC DNA]</scope>
    <source>
        <strain evidence="2 3">AvVan</strain>
    </source>
</reference>
<protein>
    <submittedName>
        <fullName evidence="2">Sugar-binding protein</fullName>
    </submittedName>
</protein>
<comment type="caution">
    <text evidence="2">The sequence shown here is derived from an EMBL/GenBank/DDBJ whole genome shotgun (WGS) entry which is preliminary data.</text>
</comment>
<dbReference type="AlphaFoldDB" id="A0A4S5CCP2"/>
<feature type="non-terminal residue" evidence="2">
    <location>
        <position position="561"/>
    </location>
</feature>
<evidence type="ECO:0000313" key="3">
    <source>
        <dbReference type="Proteomes" id="UP000305282"/>
    </source>
</evidence>
<organism evidence="2 3">
    <name type="scientific">Candidatus Frankia alpina</name>
    <dbReference type="NCBI Taxonomy" id="2699483"/>
    <lineage>
        <taxon>Bacteria</taxon>
        <taxon>Bacillati</taxon>
        <taxon>Actinomycetota</taxon>
        <taxon>Actinomycetes</taxon>
        <taxon>Frankiales</taxon>
        <taxon>Frankiaceae</taxon>
        <taxon>Frankia</taxon>
    </lineage>
</organism>
<sequence length="561" mass="58059">MVDAWAHNGAPSPEALTVRAPNESDANQFKYFYSGDTPLAPFISTTYNSYPTTIAGRSTSPCSAQCGGSPATVITNSTTPTLNGFTTDDDGDTVRVDFEVWNADGTTKITGGSTDYIGENTQGSWSVPAGLLTNGTSYEWRARAFDGVDYSAAWSSWIPFTIDTTASAAPSALTSSAWPSGGWSGTTSGTVSWTSPGGDTAGFLYGLDEPSPPTSTTATASATLTPAGGLHTFYVRTIDKAENLSPVVSYAFGVGNGALASPEPQSRAQRFVTLRGEAPSSQVSVAYHYRKGTDPGLPWLDVPTGAVTIQGTTSHPSWPVARNSSGLFDNQIWSLPTTFAGNDGPVQVKACFATSGSTISCTAATTFQYTINAFGDSNATEKIGPGTLAPLTGDFSVSATDVTMPTYTGSLSVGRTLTTLTPPGATSTPAGVFGPGWTSNIPGPASGSANRVLTDNTDSGGYVTLTSAEGAPAVYTRVGSGSYPYHYAGVADTAADGSTLTKDSATQFTLTEVDGTRTTWNSTTVGGATIWVDDRVMEPGNASTSTFTVDGQGRTQYQELR</sequence>
<feature type="region of interest" description="Disordered" evidence="1">
    <location>
        <begin position="542"/>
        <end position="561"/>
    </location>
</feature>
<dbReference type="Proteomes" id="UP000305282">
    <property type="component" value="Unassembled WGS sequence"/>
</dbReference>
<keyword evidence="3" id="KW-1185">Reference proteome</keyword>
<dbReference type="EMBL" id="SSXH01000755">
    <property type="protein sequence ID" value="THJ42093.1"/>
    <property type="molecule type" value="Genomic_DNA"/>
</dbReference>